<gene>
    <name evidence="1" type="ORF">PECAL_2P32480</name>
</gene>
<keyword evidence="2" id="KW-1185">Reference proteome</keyword>
<sequence length="353" mass="40153">MRIQDKGGVGACRGRDRTCTGWALAVFFWEWGLPLRPSVGDVRVDDMLQGRRGRAVFSKIVRNPTLPVDPLQPGSRWRRVTEEPCKRRRLVGMPRRRRALFRRRRGDRARRLLLRRRPSADGLDGGVLRVTRRAVPEALEEIGGERRLAPRQSSNVGRPRARVDARHQELGDGVPLVVVGHELGHGLRRLPRREARLPEELLEAVQRLAPPPRLRGRRPFQRGRQVSGQQRLEGGVGVRELGGPGAAQQRREARVVDRRQGVVVLVRCFFRLRRWRYQRLGAGARPHRSSGRHGPPKKIPVAGPSPGLQKLLFHLKQPRRGKLTPRRSVAVKWAETRRVGPRAADQADTPMRK</sequence>
<evidence type="ECO:0000313" key="1">
    <source>
        <dbReference type="EMBL" id="CAH0370097.1"/>
    </source>
</evidence>
<accession>A0A8J2SMK4</accession>
<comment type="caution">
    <text evidence="1">The sequence shown here is derived from an EMBL/GenBank/DDBJ whole genome shotgun (WGS) entry which is preliminary data.</text>
</comment>
<proteinExistence type="predicted"/>
<organism evidence="1 2">
    <name type="scientific">Pelagomonas calceolata</name>
    <dbReference type="NCBI Taxonomy" id="35677"/>
    <lineage>
        <taxon>Eukaryota</taxon>
        <taxon>Sar</taxon>
        <taxon>Stramenopiles</taxon>
        <taxon>Ochrophyta</taxon>
        <taxon>Pelagophyceae</taxon>
        <taxon>Pelagomonadales</taxon>
        <taxon>Pelagomonadaceae</taxon>
        <taxon>Pelagomonas</taxon>
    </lineage>
</organism>
<dbReference type="Proteomes" id="UP000789595">
    <property type="component" value="Unassembled WGS sequence"/>
</dbReference>
<name>A0A8J2SMK4_9STRA</name>
<dbReference type="EMBL" id="CAKKNE010000002">
    <property type="protein sequence ID" value="CAH0370097.1"/>
    <property type="molecule type" value="Genomic_DNA"/>
</dbReference>
<reference evidence="1" key="1">
    <citation type="submission" date="2021-11" db="EMBL/GenBank/DDBJ databases">
        <authorList>
            <consortium name="Genoscope - CEA"/>
            <person name="William W."/>
        </authorList>
    </citation>
    <scope>NUCLEOTIDE SEQUENCE</scope>
</reference>
<evidence type="ECO:0000313" key="2">
    <source>
        <dbReference type="Proteomes" id="UP000789595"/>
    </source>
</evidence>
<dbReference type="AlphaFoldDB" id="A0A8J2SMK4"/>
<protein>
    <submittedName>
        <fullName evidence="1">Uncharacterized protein</fullName>
    </submittedName>
</protein>